<dbReference type="Pfam" id="PF03479">
    <property type="entry name" value="PCC"/>
    <property type="match status" value="1"/>
</dbReference>
<dbReference type="GO" id="GO:0003700">
    <property type="term" value="F:DNA-binding transcription factor activity"/>
    <property type="evidence" value="ECO:0007669"/>
    <property type="project" value="TreeGrafter"/>
</dbReference>
<evidence type="ECO:0000259" key="5">
    <source>
        <dbReference type="PROSITE" id="PS51742"/>
    </source>
</evidence>
<dbReference type="GO" id="GO:0005634">
    <property type="term" value="C:nucleus"/>
    <property type="evidence" value="ECO:0007669"/>
    <property type="project" value="TreeGrafter"/>
</dbReference>
<dbReference type="PANTHER" id="PTHR31100:SF62">
    <property type="entry name" value="AT-HOOK MOTIF NUCLEAR-LOCALIZED PROTEIN 23"/>
    <property type="match status" value="1"/>
</dbReference>
<feature type="domain" description="PPC" evidence="5">
    <location>
        <begin position="21"/>
        <end position="117"/>
    </location>
</feature>
<comment type="caution">
    <text evidence="6">The sequence shown here is derived from an EMBL/GenBank/DDBJ whole genome shotgun (WGS) entry which is preliminary data.</text>
</comment>
<evidence type="ECO:0000313" key="7">
    <source>
        <dbReference type="Proteomes" id="UP000743370"/>
    </source>
</evidence>
<proteinExistence type="predicted"/>
<evidence type="ECO:0000313" key="6">
    <source>
        <dbReference type="EMBL" id="KAG2372231.1"/>
    </source>
</evidence>
<evidence type="ECO:0000256" key="1">
    <source>
        <dbReference type="ARBA" id="ARBA00023015"/>
    </source>
</evidence>
<dbReference type="InterPro" id="IPR005175">
    <property type="entry name" value="PPC_dom"/>
</dbReference>
<evidence type="ECO:0000256" key="2">
    <source>
        <dbReference type="ARBA" id="ARBA00023125"/>
    </source>
</evidence>
<dbReference type="PANTHER" id="PTHR31100">
    <property type="entry name" value="AT-HOOK MOTIF NUCLEAR-LOCALIZED PROTEIN 15"/>
    <property type="match status" value="1"/>
</dbReference>
<keyword evidence="4" id="KW-0539">Nucleus</keyword>
<dbReference type="GO" id="GO:0003680">
    <property type="term" value="F:minor groove of adenine-thymine-rich DNA binding"/>
    <property type="evidence" value="ECO:0007669"/>
    <property type="project" value="InterPro"/>
</dbReference>
<evidence type="ECO:0000256" key="3">
    <source>
        <dbReference type="ARBA" id="ARBA00023163"/>
    </source>
</evidence>
<organism evidence="6 7">
    <name type="scientific">Phaseolus angularis</name>
    <name type="common">Azuki bean</name>
    <name type="synonym">Vigna angularis</name>
    <dbReference type="NCBI Taxonomy" id="3914"/>
    <lineage>
        <taxon>Eukaryota</taxon>
        <taxon>Viridiplantae</taxon>
        <taxon>Streptophyta</taxon>
        <taxon>Embryophyta</taxon>
        <taxon>Tracheophyta</taxon>
        <taxon>Spermatophyta</taxon>
        <taxon>Magnoliopsida</taxon>
        <taxon>eudicotyledons</taxon>
        <taxon>Gunneridae</taxon>
        <taxon>Pentapetalae</taxon>
        <taxon>rosids</taxon>
        <taxon>fabids</taxon>
        <taxon>Fabales</taxon>
        <taxon>Fabaceae</taxon>
        <taxon>Papilionoideae</taxon>
        <taxon>50 kb inversion clade</taxon>
        <taxon>NPAAA clade</taxon>
        <taxon>indigoferoid/millettioid clade</taxon>
        <taxon>Phaseoleae</taxon>
        <taxon>Vigna</taxon>
    </lineage>
</organism>
<keyword evidence="3" id="KW-0804">Transcription</keyword>
<dbReference type="CDD" id="cd11378">
    <property type="entry name" value="DUF296"/>
    <property type="match status" value="1"/>
</dbReference>
<name>A0A8T0JIZ3_PHAAN</name>
<dbReference type="Proteomes" id="UP000743370">
    <property type="component" value="Unassembled WGS sequence"/>
</dbReference>
<dbReference type="InterPro" id="IPR014476">
    <property type="entry name" value="AHL15-29"/>
</dbReference>
<evidence type="ECO:0000256" key="4">
    <source>
        <dbReference type="ARBA" id="ARBA00023242"/>
    </source>
</evidence>
<sequence>MENYRSKNKLKSPVIITRESANTLCTHILEVGSGYDVFNSVASYARRRQRVNCILSGSGTVTNVTLRQVVGWSVVGELTTAGPVPVIAASFTNVAYERLPLEEEEKQVQISGGWLSV</sequence>
<dbReference type="PROSITE" id="PS51742">
    <property type="entry name" value="PPC"/>
    <property type="match status" value="1"/>
</dbReference>
<dbReference type="SUPFAM" id="SSF117856">
    <property type="entry name" value="AF0104/ALDC/Ptd012-like"/>
    <property type="match status" value="1"/>
</dbReference>
<reference evidence="6 7" key="1">
    <citation type="submission" date="2020-05" db="EMBL/GenBank/DDBJ databases">
        <title>Vigna angularis (adzuki bean) Var. LongXiaoDou No. 4 denovo assembly.</title>
        <authorList>
            <person name="Xiang H."/>
        </authorList>
    </citation>
    <scope>NUCLEOTIDE SEQUENCE [LARGE SCALE GENOMIC DNA]</scope>
    <source>
        <tissue evidence="6">Leaf</tissue>
    </source>
</reference>
<gene>
    <name evidence="6" type="ORF">HKW66_Vig0209010</name>
</gene>
<dbReference type="AlphaFoldDB" id="A0A8T0JIZ3"/>
<dbReference type="EMBL" id="JABFOF010000011">
    <property type="protein sequence ID" value="KAG2372231.1"/>
    <property type="molecule type" value="Genomic_DNA"/>
</dbReference>
<protein>
    <submittedName>
        <fullName evidence="6">AT-hook motif nuclear-localized protein</fullName>
    </submittedName>
</protein>
<accession>A0A8T0JIZ3</accession>
<keyword evidence="1" id="KW-0805">Transcription regulation</keyword>
<dbReference type="Gene3D" id="3.30.1330.80">
    <property type="entry name" value="Hypothetical protein, similar to alpha- acetolactate decarboxylase, domain 2"/>
    <property type="match status" value="1"/>
</dbReference>
<keyword evidence="2" id="KW-0238">DNA-binding</keyword>